<evidence type="ECO:0000313" key="1">
    <source>
        <dbReference type="EMBL" id="ASU00338.1"/>
    </source>
</evidence>
<reference evidence="1 2" key="1">
    <citation type="submission" date="2017-07" db="EMBL/GenBank/DDBJ databases">
        <title>In vitro design and evaluation of phage cocktails against multidrug-resistant Aeromonas salmonicida.</title>
        <authorList>
            <person name="Chen L."/>
            <person name="Yuan S."/>
            <person name="Ma Y."/>
        </authorList>
    </citation>
    <scope>NUCLEOTIDE SEQUENCE [LARGE SCALE GENOMIC DNA]</scope>
</reference>
<evidence type="ECO:0000313" key="2">
    <source>
        <dbReference type="Proteomes" id="UP000226092"/>
    </source>
</evidence>
<protein>
    <submittedName>
        <fullName evidence="1">Uncharacterized protein</fullName>
    </submittedName>
</protein>
<dbReference type="KEGG" id="vg:55604581"/>
<dbReference type="RefSeq" id="YP_009834514.1">
    <property type="nucleotide sequence ID" value="NC_048673.1"/>
</dbReference>
<proteinExistence type="predicted"/>
<sequence>MFISSIDENEKLVVQSKYDSGVHLGFTAGVQKDGEYTLTTLDKELTAQQISYLEMMLMMEIKKMLDPR</sequence>
<name>A0A223LEB1_9CAUD</name>
<organism evidence="1 2">
    <name type="scientific">Aeromonas phage AS-zj</name>
    <dbReference type="NCBI Taxonomy" id="2024208"/>
    <lineage>
        <taxon>Viruses</taxon>
        <taxon>Duplodnaviria</taxon>
        <taxon>Heunggongvirae</taxon>
        <taxon>Uroviricota</taxon>
        <taxon>Caudoviricetes</taxon>
        <taxon>Pantevenvirales</taxon>
        <taxon>Straboviridae</taxon>
        <taxon>Emmerichvirinae</taxon>
        <taxon>Ceceduovirus</taxon>
        <taxon>Ceceduovirus aszj</taxon>
    </lineage>
</organism>
<dbReference type="Proteomes" id="UP000226092">
    <property type="component" value="Segment"/>
</dbReference>
<dbReference type="EMBL" id="MF448340">
    <property type="protein sequence ID" value="ASU00338.1"/>
    <property type="molecule type" value="Genomic_DNA"/>
</dbReference>
<accession>A0A223LEB1</accession>
<dbReference type="GeneID" id="55604581"/>
<keyword evidence="2" id="KW-1185">Reference proteome</keyword>